<proteinExistence type="inferred from homology"/>
<reference evidence="3 4" key="1">
    <citation type="submission" date="2018-08" db="EMBL/GenBank/DDBJ databases">
        <title>Genome analysis of the thermophilic bacterium of the candidate phylum Aminicenantes from deep subsurface aquifer revealed its physiology and ecological role.</title>
        <authorList>
            <person name="Kadnikov V.V."/>
            <person name="Mardanov A.V."/>
            <person name="Beletsky A.V."/>
            <person name="Karnachuk O.V."/>
            <person name="Ravin N.V."/>
        </authorList>
    </citation>
    <scope>NUCLEOTIDE SEQUENCE [LARGE SCALE GENOMIC DNA]</scope>
    <source>
        <strain evidence="3">BY38</strain>
    </source>
</reference>
<evidence type="ECO:0000259" key="2">
    <source>
        <dbReference type="Pfam" id="PF03795"/>
    </source>
</evidence>
<dbReference type="PANTHER" id="PTHR33606:SF3">
    <property type="entry name" value="PROTEIN YCII"/>
    <property type="match status" value="1"/>
</dbReference>
<dbReference type="SUPFAM" id="SSF54909">
    <property type="entry name" value="Dimeric alpha+beta barrel"/>
    <property type="match status" value="1"/>
</dbReference>
<dbReference type="InterPro" id="IPR011008">
    <property type="entry name" value="Dimeric_a/b-barrel"/>
</dbReference>
<comment type="similarity">
    <text evidence="1">Belongs to the YciI family.</text>
</comment>
<dbReference type="AlphaFoldDB" id="A0A3E2BLP1"/>
<name>A0A3E2BLP1_9BACT</name>
<feature type="domain" description="YCII-related" evidence="2">
    <location>
        <begin position="27"/>
        <end position="110"/>
    </location>
</feature>
<dbReference type="InterPro" id="IPR051807">
    <property type="entry name" value="Sec-metab_biosynth-assoc"/>
</dbReference>
<evidence type="ECO:0000313" key="3">
    <source>
        <dbReference type="EMBL" id="RFT15663.1"/>
    </source>
</evidence>
<dbReference type="EMBL" id="QUAH01000007">
    <property type="protein sequence ID" value="RFT15663.1"/>
    <property type="molecule type" value="Genomic_DNA"/>
</dbReference>
<evidence type="ECO:0000256" key="1">
    <source>
        <dbReference type="ARBA" id="ARBA00007689"/>
    </source>
</evidence>
<protein>
    <submittedName>
        <fullName evidence="3">YciL protein</fullName>
    </submittedName>
</protein>
<dbReference type="PANTHER" id="PTHR33606">
    <property type="entry name" value="PROTEIN YCII"/>
    <property type="match status" value="1"/>
</dbReference>
<accession>A0A3E2BLP1</accession>
<sequence>MFFNYRELYIFIFILKGNNMPFLVIAFDYPPPAGPERRRSCREEHLKQGEKFYEEGRWLCAAGILNEAGDLIGSIIICDFPSEEALRKEWLDREPYLLNRVWEKVQIFPIRPAPFMKFE</sequence>
<dbReference type="Pfam" id="PF03795">
    <property type="entry name" value="YCII"/>
    <property type="match status" value="1"/>
</dbReference>
<comment type="caution">
    <text evidence="3">The sequence shown here is derived from an EMBL/GenBank/DDBJ whole genome shotgun (WGS) entry which is preliminary data.</text>
</comment>
<organism evidence="3 4">
    <name type="scientific">Candidatus Saccharicenans subterraneus</name>
    <dbReference type="NCBI Taxonomy" id="2508984"/>
    <lineage>
        <taxon>Bacteria</taxon>
        <taxon>Candidatus Aminicenantota</taxon>
        <taxon>Candidatus Aminicenantia</taxon>
        <taxon>Candidatus Aminicenantales</taxon>
        <taxon>Candidatus Saccharicenantaceae</taxon>
        <taxon>Candidatus Saccharicenans</taxon>
    </lineage>
</organism>
<dbReference type="Gene3D" id="3.30.70.1060">
    <property type="entry name" value="Dimeric alpha+beta barrel"/>
    <property type="match status" value="1"/>
</dbReference>
<gene>
    <name evidence="3" type="ORF">OP8BY_0038</name>
</gene>
<evidence type="ECO:0000313" key="4">
    <source>
        <dbReference type="Proteomes" id="UP000257323"/>
    </source>
</evidence>
<dbReference type="InterPro" id="IPR005545">
    <property type="entry name" value="YCII"/>
</dbReference>
<dbReference type="Proteomes" id="UP000257323">
    <property type="component" value="Unassembled WGS sequence"/>
</dbReference>